<dbReference type="CDD" id="cd06225">
    <property type="entry name" value="HAMP"/>
    <property type="match status" value="1"/>
</dbReference>
<dbReference type="Pfam" id="PF02518">
    <property type="entry name" value="HATPase_c"/>
    <property type="match status" value="1"/>
</dbReference>
<dbReference type="InterPro" id="IPR050640">
    <property type="entry name" value="Bact_2-comp_sensor_kinase"/>
</dbReference>
<keyword evidence="12" id="KW-0812">Transmembrane</keyword>
<keyword evidence="11 12" id="KW-0472">Membrane</keyword>
<keyword evidence="16" id="KW-1185">Reference proteome</keyword>
<dbReference type="EC" id="2.7.13.3" evidence="3"/>
<evidence type="ECO:0000256" key="3">
    <source>
        <dbReference type="ARBA" id="ARBA00012438"/>
    </source>
</evidence>
<evidence type="ECO:0000256" key="11">
    <source>
        <dbReference type="ARBA" id="ARBA00023136"/>
    </source>
</evidence>
<evidence type="ECO:0000256" key="10">
    <source>
        <dbReference type="ARBA" id="ARBA00023012"/>
    </source>
</evidence>
<dbReference type="Pfam" id="PF06580">
    <property type="entry name" value="His_kinase"/>
    <property type="match status" value="1"/>
</dbReference>
<dbReference type="SMART" id="SM00387">
    <property type="entry name" value="HATPase_c"/>
    <property type="match status" value="1"/>
</dbReference>
<comment type="subcellular location">
    <subcellularLocation>
        <location evidence="2">Cell membrane</location>
        <topology evidence="2">Multi-pass membrane protein</topology>
    </subcellularLocation>
</comment>
<dbReference type="Gene3D" id="3.30.565.10">
    <property type="entry name" value="Histidine kinase-like ATPase, C-terminal domain"/>
    <property type="match status" value="1"/>
</dbReference>
<dbReference type="InterPro" id="IPR003660">
    <property type="entry name" value="HAMP_dom"/>
</dbReference>
<evidence type="ECO:0000256" key="7">
    <source>
        <dbReference type="ARBA" id="ARBA00022741"/>
    </source>
</evidence>
<evidence type="ECO:0000256" key="12">
    <source>
        <dbReference type="SAM" id="Phobius"/>
    </source>
</evidence>
<dbReference type="RefSeq" id="WP_315606734.1">
    <property type="nucleotide sequence ID" value="NZ_CP130318.1"/>
</dbReference>
<keyword evidence="5" id="KW-0597">Phosphoprotein</keyword>
<keyword evidence="12" id="KW-1133">Transmembrane helix</keyword>
<feature type="transmembrane region" description="Helical" evidence="12">
    <location>
        <begin position="293"/>
        <end position="313"/>
    </location>
</feature>
<keyword evidence="10" id="KW-0902">Two-component regulatory system</keyword>
<dbReference type="Pfam" id="PF00672">
    <property type="entry name" value="HAMP"/>
    <property type="match status" value="1"/>
</dbReference>
<accession>A0AA96REY2</accession>
<dbReference type="PANTHER" id="PTHR34220">
    <property type="entry name" value="SENSOR HISTIDINE KINASE YPDA"/>
    <property type="match status" value="1"/>
</dbReference>
<dbReference type="Gene3D" id="3.30.450.20">
    <property type="entry name" value="PAS domain"/>
    <property type="match status" value="1"/>
</dbReference>
<keyword evidence="4" id="KW-1003">Cell membrane</keyword>
<dbReference type="SUPFAM" id="SSF158472">
    <property type="entry name" value="HAMP domain-like"/>
    <property type="match status" value="1"/>
</dbReference>
<feature type="domain" description="Histidine kinase" evidence="13">
    <location>
        <begin position="418"/>
        <end position="583"/>
    </location>
</feature>
<keyword evidence="8 15" id="KW-0418">Kinase</keyword>
<reference evidence="15 16" key="1">
    <citation type="submission" date="2022-02" db="EMBL/GenBank/DDBJ databases">
        <title>Paenibacillus sp. MBLB1776 Whole Genome Shotgun Sequencing.</title>
        <authorList>
            <person name="Hwang C.Y."/>
            <person name="Cho E.-S."/>
            <person name="Seo M.-J."/>
        </authorList>
    </citation>
    <scope>NUCLEOTIDE SEQUENCE [LARGE SCALE GENOMIC DNA]</scope>
    <source>
        <strain evidence="15 16">MBLB1776</strain>
    </source>
</reference>
<dbReference type="PANTHER" id="PTHR34220:SF7">
    <property type="entry name" value="SENSOR HISTIDINE KINASE YPDA"/>
    <property type="match status" value="1"/>
</dbReference>
<comment type="catalytic activity">
    <reaction evidence="1">
        <text>ATP + protein L-histidine = ADP + protein N-phospho-L-histidine.</text>
        <dbReference type="EC" id="2.7.13.3"/>
    </reaction>
</comment>
<dbReference type="Gene3D" id="1.10.8.500">
    <property type="entry name" value="HAMP domain in histidine kinase"/>
    <property type="match status" value="1"/>
</dbReference>
<keyword evidence="6" id="KW-0808">Transferase</keyword>
<dbReference type="PROSITE" id="PS50109">
    <property type="entry name" value="HIS_KIN"/>
    <property type="match status" value="1"/>
</dbReference>
<dbReference type="SMART" id="SM00304">
    <property type="entry name" value="HAMP"/>
    <property type="match status" value="1"/>
</dbReference>
<dbReference type="InterPro" id="IPR010559">
    <property type="entry name" value="Sig_transdc_His_kin_internal"/>
</dbReference>
<dbReference type="InterPro" id="IPR036890">
    <property type="entry name" value="HATPase_C_sf"/>
</dbReference>
<dbReference type="GO" id="GO:0000155">
    <property type="term" value="F:phosphorelay sensor kinase activity"/>
    <property type="evidence" value="ECO:0007669"/>
    <property type="project" value="InterPro"/>
</dbReference>
<keyword evidence="7" id="KW-0547">Nucleotide-binding</keyword>
<dbReference type="InterPro" id="IPR005467">
    <property type="entry name" value="His_kinase_dom"/>
</dbReference>
<dbReference type="Proteomes" id="UP001305702">
    <property type="component" value="Chromosome"/>
</dbReference>
<evidence type="ECO:0000256" key="9">
    <source>
        <dbReference type="ARBA" id="ARBA00022840"/>
    </source>
</evidence>
<proteinExistence type="predicted"/>
<sequence>MNRQMDKKLTIYTKIVGMIMGLLIPVMALFAYSNQTAVRVIEDEMKTNNLNKLRFLHQQMEGKIDQLSMNSIAMSNDASIRELEFRQLSGTGFDRDRLLRMILDNINLQSGISGWMTDITVYSRLTKEMVSTSSASVDLKETLLLREITKGWTYVTESNGKKVKPEFVYFAVDPINAYDRPETAKLIVRTSFSPSYLQDMLDQYKANGQGDPFLYHPQYGVIGNRTLNEAGSQGLIRQLGGESLEEARTHFTVDTEGRQSLASYLKLGNLGWYLVDYVPMEDILTPVTKTRNFFYGSTLLLLLLSLFAAYMLYRNVQVPIRVLIRHVQRIQKGDYGTRVRFNGGAEFAFLFERFNDMTEQIQDLLEKVYAERLRSREAVLKQLQSQINPHFLYNCLFFIKNTARMGDEEAVVAMALNLGEYFRYTTRLANQSANLAEELSVVTNYLEIQNLRMRRIAYEIDVPEEMKALRIPRLMLQPLVENAVLHGIEPKPGRGTVRITGEAMNGEYRVYVEDDGAGMEPEQLERMQRYVNRSENEDDGGFGFGLWNVNQRIKLMYGEGSGLFFSPGGNGGVRVTVTLYIREGEDHVPAADCG</sequence>
<name>A0AA96REY2_9BACL</name>
<evidence type="ECO:0000256" key="1">
    <source>
        <dbReference type="ARBA" id="ARBA00000085"/>
    </source>
</evidence>
<dbReference type="InterPro" id="IPR003594">
    <property type="entry name" value="HATPase_dom"/>
</dbReference>
<feature type="transmembrane region" description="Helical" evidence="12">
    <location>
        <begin position="12"/>
        <end position="32"/>
    </location>
</feature>
<evidence type="ECO:0000256" key="5">
    <source>
        <dbReference type="ARBA" id="ARBA00022553"/>
    </source>
</evidence>
<dbReference type="SUPFAM" id="SSF55874">
    <property type="entry name" value="ATPase domain of HSP90 chaperone/DNA topoisomerase II/histidine kinase"/>
    <property type="match status" value="1"/>
</dbReference>
<dbReference type="PROSITE" id="PS50885">
    <property type="entry name" value="HAMP"/>
    <property type="match status" value="1"/>
</dbReference>
<evidence type="ECO:0000259" key="13">
    <source>
        <dbReference type="PROSITE" id="PS50109"/>
    </source>
</evidence>
<dbReference type="EMBL" id="CP130318">
    <property type="protein sequence ID" value="WNQ12955.1"/>
    <property type="molecule type" value="Genomic_DNA"/>
</dbReference>
<dbReference type="GO" id="GO:0005524">
    <property type="term" value="F:ATP binding"/>
    <property type="evidence" value="ECO:0007669"/>
    <property type="project" value="UniProtKB-KW"/>
</dbReference>
<evidence type="ECO:0000256" key="8">
    <source>
        <dbReference type="ARBA" id="ARBA00022777"/>
    </source>
</evidence>
<evidence type="ECO:0000256" key="6">
    <source>
        <dbReference type="ARBA" id="ARBA00022679"/>
    </source>
</evidence>
<dbReference type="KEGG" id="paun:MJA45_07980"/>
<evidence type="ECO:0000259" key="14">
    <source>
        <dbReference type="PROSITE" id="PS50885"/>
    </source>
</evidence>
<protein>
    <recommendedName>
        <fullName evidence="3">histidine kinase</fullName>
        <ecNumber evidence="3">2.7.13.3</ecNumber>
    </recommendedName>
</protein>
<keyword evidence="9" id="KW-0067">ATP-binding</keyword>
<gene>
    <name evidence="15" type="ORF">MJA45_07980</name>
</gene>
<dbReference type="GO" id="GO:0005886">
    <property type="term" value="C:plasma membrane"/>
    <property type="evidence" value="ECO:0007669"/>
    <property type="project" value="UniProtKB-SubCell"/>
</dbReference>
<evidence type="ECO:0000313" key="16">
    <source>
        <dbReference type="Proteomes" id="UP001305702"/>
    </source>
</evidence>
<dbReference type="AlphaFoldDB" id="A0AA96REY2"/>
<evidence type="ECO:0000256" key="2">
    <source>
        <dbReference type="ARBA" id="ARBA00004651"/>
    </source>
</evidence>
<feature type="domain" description="HAMP" evidence="14">
    <location>
        <begin position="314"/>
        <end position="366"/>
    </location>
</feature>
<evidence type="ECO:0000313" key="15">
    <source>
        <dbReference type="EMBL" id="WNQ12955.1"/>
    </source>
</evidence>
<organism evidence="15 16">
    <name type="scientific">Paenibacillus aurantius</name>
    <dbReference type="NCBI Taxonomy" id="2918900"/>
    <lineage>
        <taxon>Bacteria</taxon>
        <taxon>Bacillati</taxon>
        <taxon>Bacillota</taxon>
        <taxon>Bacilli</taxon>
        <taxon>Bacillales</taxon>
        <taxon>Paenibacillaceae</taxon>
        <taxon>Paenibacillus</taxon>
    </lineage>
</organism>
<evidence type="ECO:0000256" key="4">
    <source>
        <dbReference type="ARBA" id="ARBA00022475"/>
    </source>
</evidence>